<evidence type="ECO:0000256" key="1">
    <source>
        <dbReference type="ARBA" id="ARBA00009986"/>
    </source>
</evidence>
<gene>
    <name evidence="4" type="primary">davD</name>
    <name evidence="4" type="ORF">GCM10011400_61060</name>
</gene>
<comment type="caution">
    <text evidence="4">The sequence shown here is derived from an EMBL/GenBank/DDBJ whole genome shotgun (WGS) entry which is preliminary data.</text>
</comment>
<dbReference type="InterPro" id="IPR015590">
    <property type="entry name" value="Aldehyde_DH_dom"/>
</dbReference>
<dbReference type="InterPro" id="IPR050740">
    <property type="entry name" value="Aldehyde_DH_Superfamily"/>
</dbReference>
<proteinExistence type="inferred from homology"/>
<dbReference type="PANTHER" id="PTHR43353:SF5">
    <property type="entry name" value="SUCCINATE-SEMIALDEHYDE DEHYDROGENASE, MITOCHONDRIAL"/>
    <property type="match status" value="1"/>
</dbReference>
<feature type="domain" description="Aldehyde dehydrogenase" evidence="3">
    <location>
        <begin position="19"/>
        <end position="478"/>
    </location>
</feature>
<evidence type="ECO:0000313" key="4">
    <source>
        <dbReference type="EMBL" id="GGC64883.1"/>
    </source>
</evidence>
<keyword evidence="2" id="KW-0560">Oxidoreductase</keyword>
<dbReference type="SUPFAM" id="SSF53720">
    <property type="entry name" value="ALDH-like"/>
    <property type="match status" value="1"/>
</dbReference>
<keyword evidence="5" id="KW-1185">Reference proteome</keyword>
<comment type="similarity">
    <text evidence="1">Belongs to the aldehyde dehydrogenase family.</text>
</comment>
<dbReference type="InterPro" id="IPR016161">
    <property type="entry name" value="Ald_DH/histidinol_DH"/>
</dbReference>
<organism evidence="4 5">
    <name type="scientific">Paraburkholderia caffeinilytica</name>
    <dbReference type="NCBI Taxonomy" id="1761016"/>
    <lineage>
        <taxon>Bacteria</taxon>
        <taxon>Pseudomonadati</taxon>
        <taxon>Pseudomonadota</taxon>
        <taxon>Betaproteobacteria</taxon>
        <taxon>Burkholderiales</taxon>
        <taxon>Burkholderiaceae</taxon>
        <taxon>Paraburkholderia</taxon>
    </lineage>
</organism>
<dbReference type="CDD" id="cd07103">
    <property type="entry name" value="ALDH_F5_SSADH_GabD"/>
    <property type="match status" value="1"/>
</dbReference>
<evidence type="ECO:0000259" key="3">
    <source>
        <dbReference type="Pfam" id="PF00171"/>
    </source>
</evidence>
<dbReference type="Proteomes" id="UP000602004">
    <property type="component" value="Unassembled WGS sequence"/>
</dbReference>
<dbReference type="EMBL" id="BMHL01000015">
    <property type="protein sequence ID" value="GGC64883.1"/>
    <property type="molecule type" value="Genomic_DNA"/>
</dbReference>
<sequence length="483" mass="51990">MNLRCPHLFEQSAYVGGIWVDHTDLPRISVTNPSTAEIIGSVPQVTTEQVHLAIARANAALQDWRDWSSRERASVLKAWARMVDSHREDLAWILCSEQGKPLHEARAEVTQAANYLEWFAEEARRIYGDNIPAPRRNQRIRVLHQPIGVCGAITSWTFPSSMTARRVGAALAAGCTVIHSPDPQTPFSAIALGVLAECAGLPRGVLSVLTGEKELIEGALAASPEVRKVSFTGSVADGKRLMGLCSPTLKKVSLELGANCPFIVFADADIDLAVKGALDARFRHSGQAAMCAPRFFVHEDVYETFVGKLVAKVAVLRVGDGFAEDSQIGPLISNDAVVHLEKLVDDAVMAGATIATGGSRLVAGSNFFRPTVLMDVEPTMSVCGDEIFGPVASVLRFKDETQVIALANDTRTGLAAYFYTTDINRAFRVMEALECGVVGVNDSLVFNEAAPFGGIKESGMGREGAHSGIEAYLEAKYVCFGNL</sequence>
<dbReference type="Gene3D" id="3.40.309.10">
    <property type="entry name" value="Aldehyde Dehydrogenase, Chain A, domain 2"/>
    <property type="match status" value="1"/>
</dbReference>
<dbReference type="InterPro" id="IPR016162">
    <property type="entry name" value="Ald_DH_N"/>
</dbReference>
<evidence type="ECO:0000256" key="2">
    <source>
        <dbReference type="ARBA" id="ARBA00023002"/>
    </source>
</evidence>
<dbReference type="InterPro" id="IPR016163">
    <property type="entry name" value="Ald_DH_C"/>
</dbReference>
<dbReference type="RefSeq" id="WP_115783716.1">
    <property type="nucleotide sequence ID" value="NZ_BMHL01000015.1"/>
</dbReference>
<dbReference type="Gene3D" id="3.40.605.10">
    <property type="entry name" value="Aldehyde Dehydrogenase, Chain A, domain 1"/>
    <property type="match status" value="1"/>
</dbReference>
<dbReference type="PANTHER" id="PTHR43353">
    <property type="entry name" value="SUCCINATE-SEMIALDEHYDE DEHYDROGENASE, MITOCHONDRIAL"/>
    <property type="match status" value="1"/>
</dbReference>
<evidence type="ECO:0000313" key="5">
    <source>
        <dbReference type="Proteomes" id="UP000602004"/>
    </source>
</evidence>
<dbReference type="Pfam" id="PF00171">
    <property type="entry name" value="Aldedh"/>
    <property type="match status" value="1"/>
</dbReference>
<name>A0ABQ1NAD4_9BURK</name>
<protein>
    <submittedName>
        <fullName evidence="4">Glutarate-semialdehyde dehydrogenase DavD</fullName>
    </submittedName>
</protein>
<accession>A0ABQ1NAD4</accession>
<reference evidence="5" key="1">
    <citation type="journal article" date="2019" name="Int. J. Syst. Evol. Microbiol.">
        <title>The Global Catalogue of Microorganisms (GCM) 10K type strain sequencing project: providing services to taxonomists for standard genome sequencing and annotation.</title>
        <authorList>
            <consortium name="The Broad Institute Genomics Platform"/>
            <consortium name="The Broad Institute Genome Sequencing Center for Infectious Disease"/>
            <person name="Wu L."/>
            <person name="Ma J."/>
        </authorList>
    </citation>
    <scope>NUCLEOTIDE SEQUENCE [LARGE SCALE GENOMIC DNA]</scope>
    <source>
        <strain evidence="5">CGMCC 1.15103</strain>
    </source>
</reference>